<dbReference type="RefSeq" id="XP_069229448.1">
    <property type="nucleotide sequence ID" value="XM_069373994.1"/>
</dbReference>
<accession>A0AB34KMJ9</accession>
<comment type="caution">
    <text evidence="2">The sequence shown here is derived from an EMBL/GenBank/DDBJ whole genome shotgun (WGS) entry which is preliminary data.</text>
</comment>
<dbReference type="Pfam" id="PF11905">
    <property type="entry name" value="DUF3425"/>
    <property type="match status" value="1"/>
</dbReference>
<proteinExistence type="predicted"/>
<dbReference type="Proteomes" id="UP000803884">
    <property type="component" value="Unassembled WGS sequence"/>
</dbReference>
<organism evidence="2 3">
    <name type="scientific">Cladosporium halotolerans</name>
    <dbReference type="NCBI Taxonomy" id="1052096"/>
    <lineage>
        <taxon>Eukaryota</taxon>
        <taxon>Fungi</taxon>
        <taxon>Dikarya</taxon>
        <taxon>Ascomycota</taxon>
        <taxon>Pezizomycotina</taxon>
        <taxon>Dothideomycetes</taxon>
        <taxon>Dothideomycetidae</taxon>
        <taxon>Cladosporiales</taxon>
        <taxon>Cladosporiaceae</taxon>
        <taxon>Cladosporium</taxon>
    </lineage>
</organism>
<evidence type="ECO:0000313" key="2">
    <source>
        <dbReference type="EMBL" id="KAL1586343.1"/>
    </source>
</evidence>
<gene>
    <name evidence="2" type="ORF">WHR41_05389</name>
</gene>
<evidence type="ECO:0000256" key="1">
    <source>
        <dbReference type="SAM" id="MobiDB-lite"/>
    </source>
</evidence>
<dbReference type="AlphaFoldDB" id="A0AB34KMJ9"/>
<dbReference type="GeneID" id="96006832"/>
<dbReference type="EMBL" id="JAAQHG020000015">
    <property type="protein sequence ID" value="KAL1586343.1"/>
    <property type="molecule type" value="Genomic_DNA"/>
</dbReference>
<keyword evidence="3" id="KW-1185">Reference proteome</keyword>
<evidence type="ECO:0000313" key="3">
    <source>
        <dbReference type="Proteomes" id="UP000803884"/>
    </source>
</evidence>
<protein>
    <submittedName>
        <fullName evidence="2">Uncharacterized protein</fullName>
    </submittedName>
</protein>
<sequence>MDDQTDFVQRSGSHTTRTPSRPCEPAGKGSDEDGISQSGAAASAMQPFRLNRLPQRRETEHRRSKKSASRGTDHTEAFMHLLRPLHLQETLPECQMLDAFVNQQRQLICDGWQPELVLGNVDIDLDEVFVVARIESDPTTLNRYVTRTAMQHGSLGVPETCGLVTLITRYLRWLISPTSAHYERVPFFLRPTIAQMSIPHPSWIDLILWPDIRDALVTHPELRKPIWDARNEVAQFLNANWMHPPAQLFEPLYGSANLGLTPLFESHILELNNWSIDDDAASISPVLSAKVRSQPARTCH</sequence>
<reference evidence="2 3" key="1">
    <citation type="journal article" date="2020" name="Microbiol. Resour. Announc.">
        <title>Draft Genome Sequence of a Cladosporium Species Isolated from the Mesophotic Ascidian Didemnum maculosum.</title>
        <authorList>
            <person name="Gioti A."/>
            <person name="Siaperas R."/>
            <person name="Nikolaivits E."/>
            <person name="Le Goff G."/>
            <person name="Ouazzani J."/>
            <person name="Kotoulas G."/>
            <person name="Topakas E."/>
        </authorList>
    </citation>
    <scope>NUCLEOTIDE SEQUENCE [LARGE SCALE GENOMIC DNA]</scope>
    <source>
        <strain evidence="2 3">TM138-S3</strain>
    </source>
</reference>
<name>A0AB34KMJ9_9PEZI</name>
<dbReference type="InterPro" id="IPR021833">
    <property type="entry name" value="DUF3425"/>
</dbReference>
<feature type="region of interest" description="Disordered" evidence="1">
    <location>
        <begin position="1"/>
        <end position="75"/>
    </location>
</feature>
<dbReference type="PANTHER" id="PTHR37012">
    <property type="entry name" value="B-ZIP TRANSCRIPTION FACTOR (EUROFUNG)-RELATED"/>
    <property type="match status" value="1"/>
</dbReference>
<dbReference type="PANTHER" id="PTHR37012:SF2">
    <property type="entry name" value="BZIP DOMAIN-CONTAINING PROTEIN-RELATED"/>
    <property type="match status" value="1"/>
</dbReference>
<feature type="compositionally biased region" description="Polar residues" evidence="1">
    <location>
        <begin position="1"/>
        <end position="19"/>
    </location>
</feature>